<proteinExistence type="predicted"/>
<evidence type="ECO:0000313" key="2">
    <source>
        <dbReference type="EMBL" id="MBA4496531.1"/>
    </source>
</evidence>
<evidence type="ECO:0000313" key="3">
    <source>
        <dbReference type="Proteomes" id="UP000535491"/>
    </source>
</evidence>
<keyword evidence="3" id="KW-1185">Reference proteome</keyword>
<dbReference type="Pfam" id="PF00483">
    <property type="entry name" value="NTP_transferase"/>
    <property type="match status" value="1"/>
</dbReference>
<gene>
    <name evidence="2" type="ORF">H1191_19950</name>
</gene>
<organism evidence="2 3">
    <name type="scientific">Paenactinomyces guangxiensis</name>
    <dbReference type="NCBI Taxonomy" id="1490290"/>
    <lineage>
        <taxon>Bacteria</taxon>
        <taxon>Bacillati</taxon>
        <taxon>Bacillota</taxon>
        <taxon>Bacilli</taxon>
        <taxon>Bacillales</taxon>
        <taxon>Thermoactinomycetaceae</taxon>
        <taxon>Paenactinomyces</taxon>
    </lineage>
</organism>
<reference evidence="2 3" key="1">
    <citation type="submission" date="2020-07" db="EMBL/GenBank/DDBJ databases">
        <authorList>
            <person name="Feng H."/>
        </authorList>
    </citation>
    <scope>NUCLEOTIDE SEQUENCE [LARGE SCALE GENOMIC DNA]</scope>
    <source>
        <strain evidence="3">s-10</strain>
    </source>
</reference>
<dbReference type="EMBL" id="JACEIQ010000043">
    <property type="protein sequence ID" value="MBA4496531.1"/>
    <property type="molecule type" value="Genomic_DNA"/>
</dbReference>
<dbReference type="Gene3D" id="3.90.550.10">
    <property type="entry name" value="Spore Coat Polysaccharide Biosynthesis Protein SpsA, Chain A"/>
    <property type="match status" value="1"/>
</dbReference>
<dbReference type="Proteomes" id="UP000535491">
    <property type="component" value="Unassembled WGS sequence"/>
</dbReference>
<evidence type="ECO:0000259" key="1">
    <source>
        <dbReference type="Pfam" id="PF00483"/>
    </source>
</evidence>
<dbReference type="InterPro" id="IPR005835">
    <property type="entry name" value="NTP_transferase_dom"/>
</dbReference>
<protein>
    <recommendedName>
        <fullName evidence="1">Nucleotidyl transferase domain-containing protein</fullName>
    </recommendedName>
</protein>
<feature type="domain" description="Nucleotidyl transferase" evidence="1">
    <location>
        <begin position="2"/>
        <end position="29"/>
    </location>
</feature>
<dbReference type="SUPFAM" id="SSF53448">
    <property type="entry name" value="Nucleotide-diphospho-sugar transferases"/>
    <property type="match status" value="1"/>
</dbReference>
<dbReference type="InterPro" id="IPR029044">
    <property type="entry name" value="Nucleotide-diphossugar_trans"/>
</dbReference>
<dbReference type="AlphaFoldDB" id="A0A7W2A9E9"/>
<accession>A0A7W2A9E9</accession>
<comment type="caution">
    <text evidence="2">The sequence shown here is derived from an EMBL/GenBank/DDBJ whole genome shotgun (WGS) entry which is preliminary data.</text>
</comment>
<name>A0A7W2A9E9_9BACL</name>
<sequence length="37" mass="4096">MKGVILCAGKGTRMQPFSFTVPKTLLPVQINQFFIIA</sequence>